<dbReference type="Proteomes" id="UP001358417">
    <property type="component" value="Unassembled WGS sequence"/>
</dbReference>
<comment type="similarity">
    <text evidence="2">Belongs to the major facilitator superfamily. Sugar transporter (TC 2.A.1.1) family.</text>
</comment>
<keyword evidence="3" id="KW-0813">Transport</keyword>
<dbReference type="GO" id="GO:0016020">
    <property type="term" value="C:membrane"/>
    <property type="evidence" value="ECO:0007669"/>
    <property type="project" value="UniProtKB-SubCell"/>
</dbReference>
<dbReference type="SUPFAM" id="SSF103473">
    <property type="entry name" value="MFS general substrate transporter"/>
    <property type="match status" value="1"/>
</dbReference>
<protein>
    <recommendedName>
        <fullName evidence="8">Major facilitator superfamily (MFS) profile domain-containing protein</fullName>
    </recommendedName>
</protein>
<evidence type="ECO:0000313" key="10">
    <source>
        <dbReference type="Proteomes" id="UP001358417"/>
    </source>
</evidence>
<dbReference type="PROSITE" id="PS50850">
    <property type="entry name" value="MFS"/>
    <property type="match status" value="1"/>
</dbReference>
<feature type="transmembrane region" description="Helical" evidence="7">
    <location>
        <begin position="271"/>
        <end position="289"/>
    </location>
</feature>
<evidence type="ECO:0000256" key="3">
    <source>
        <dbReference type="ARBA" id="ARBA00022448"/>
    </source>
</evidence>
<dbReference type="RefSeq" id="XP_064711732.1">
    <property type="nucleotide sequence ID" value="XM_064843872.1"/>
</dbReference>
<proteinExistence type="inferred from homology"/>
<accession>A0AAV9NQD6</accession>
<sequence>MGSLNVMPTYKAYFNLNTTLFSFNSAVQYVGGVVATPFAGYLADWLGRRRSITLSCVITIVGAILQGAAQNVAMFIVGRFIIGFGMAIAQTACPIYVAETVPLKHRPFALGLYYACWNLGTILASSTSFGVRNYTSNWQWRIPSLIQVLPGVICMAIVMFLPESPRWLVYQDRHEEALEVLAIVGAQGDTEAPEIQLQYREITDTLAFEKSRNLNLVQSWSTKGNRKRLTLASTFSFIVMCGGSNVMVFYFGSMMSQAGIKDYKTQLKISLSLSCWALSFAIFGSWLAGRVGRKPLCVVSLGGQTVFLFIFGGLVGKFGTSNNNSGIYAAIAMLFLFQAIHVIGVTPLTVLYPPEILSYEIRASGMALYTFTTKALGLVTVMVWPFSFKGIGWKTFMWNGGLNILMVIGVILYWVETKGLTLEEIDELFDGVKHSDVPNLKEVSGKDNEILISTEMIKDASKHDGQAR</sequence>
<feature type="transmembrane region" description="Helical" evidence="7">
    <location>
        <begin position="52"/>
        <end position="69"/>
    </location>
</feature>
<evidence type="ECO:0000259" key="8">
    <source>
        <dbReference type="PROSITE" id="PS50850"/>
    </source>
</evidence>
<evidence type="ECO:0000256" key="7">
    <source>
        <dbReference type="SAM" id="Phobius"/>
    </source>
</evidence>
<gene>
    <name evidence="9" type="ORF">LTR84_000241</name>
</gene>
<evidence type="ECO:0000256" key="2">
    <source>
        <dbReference type="ARBA" id="ARBA00010992"/>
    </source>
</evidence>
<dbReference type="FunFam" id="1.20.1250.20:FF:000134">
    <property type="entry name" value="MFS sugar transporter protein"/>
    <property type="match status" value="1"/>
</dbReference>
<name>A0AAV9NQD6_9EURO</name>
<evidence type="ECO:0000256" key="5">
    <source>
        <dbReference type="ARBA" id="ARBA00022989"/>
    </source>
</evidence>
<evidence type="ECO:0000256" key="4">
    <source>
        <dbReference type="ARBA" id="ARBA00022692"/>
    </source>
</evidence>
<reference evidence="9 10" key="1">
    <citation type="submission" date="2023-08" db="EMBL/GenBank/DDBJ databases">
        <title>Black Yeasts Isolated from many extreme environments.</title>
        <authorList>
            <person name="Coleine C."/>
            <person name="Stajich J.E."/>
            <person name="Selbmann L."/>
        </authorList>
    </citation>
    <scope>NUCLEOTIDE SEQUENCE [LARGE SCALE GENOMIC DNA]</scope>
    <source>
        <strain evidence="9 10">CCFEE 5792</strain>
    </source>
</reference>
<dbReference type="EMBL" id="JAVRRD010000001">
    <property type="protein sequence ID" value="KAK5064408.1"/>
    <property type="molecule type" value="Genomic_DNA"/>
</dbReference>
<dbReference type="InterPro" id="IPR005828">
    <property type="entry name" value="MFS_sugar_transport-like"/>
</dbReference>
<dbReference type="InterPro" id="IPR020846">
    <property type="entry name" value="MFS_dom"/>
</dbReference>
<feature type="transmembrane region" description="Helical" evidence="7">
    <location>
        <begin position="296"/>
        <end position="315"/>
    </location>
</feature>
<dbReference type="InterPro" id="IPR050360">
    <property type="entry name" value="MFS_Sugar_Transporters"/>
</dbReference>
<keyword evidence="5 7" id="KW-1133">Transmembrane helix</keyword>
<dbReference type="PANTHER" id="PTHR48022:SF31">
    <property type="entry name" value="HEXOSE TRANSPORTER"/>
    <property type="match status" value="1"/>
</dbReference>
<keyword evidence="6 7" id="KW-0472">Membrane</keyword>
<comment type="subcellular location">
    <subcellularLocation>
        <location evidence="1">Membrane</location>
        <topology evidence="1">Multi-pass membrane protein</topology>
    </subcellularLocation>
</comment>
<organism evidence="9 10">
    <name type="scientific">Exophiala bonariae</name>
    <dbReference type="NCBI Taxonomy" id="1690606"/>
    <lineage>
        <taxon>Eukaryota</taxon>
        <taxon>Fungi</taxon>
        <taxon>Dikarya</taxon>
        <taxon>Ascomycota</taxon>
        <taxon>Pezizomycotina</taxon>
        <taxon>Eurotiomycetes</taxon>
        <taxon>Chaetothyriomycetidae</taxon>
        <taxon>Chaetothyriales</taxon>
        <taxon>Herpotrichiellaceae</taxon>
        <taxon>Exophiala</taxon>
    </lineage>
</organism>
<feature type="transmembrane region" description="Helical" evidence="7">
    <location>
        <begin position="110"/>
        <end position="130"/>
    </location>
</feature>
<feature type="transmembrane region" description="Helical" evidence="7">
    <location>
        <begin position="142"/>
        <end position="161"/>
    </location>
</feature>
<dbReference type="GO" id="GO:0005351">
    <property type="term" value="F:carbohydrate:proton symporter activity"/>
    <property type="evidence" value="ECO:0007669"/>
    <property type="project" value="TreeGrafter"/>
</dbReference>
<dbReference type="PANTHER" id="PTHR48022">
    <property type="entry name" value="PLASTIDIC GLUCOSE TRANSPORTER 4"/>
    <property type="match status" value="1"/>
</dbReference>
<feature type="transmembrane region" description="Helical" evidence="7">
    <location>
        <begin position="75"/>
        <end position="98"/>
    </location>
</feature>
<keyword evidence="10" id="KW-1185">Reference proteome</keyword>
<evidence type="ECO:0000256" key="6">
    <source>
        <dbReference type="ARBA" id="ARBA00023136"/>
    </source>
</evidence>
<evidence type="ECO:0000256" key="1">
    <source>
        <dbReference type="ARBA" id="ARBA00004141"/>
    </source>
</evidence>
<dbReference type="InterPro" id="IPR036259">
    <property type="entry name" value="MFS_trans_sf"/>
</dbReference>
<keyword evidence="4 7" id="KW-0812">Transmembrane</keyword>
<feature type="transmembrane region" description="Helical" evidence="7">
    <location>
        <begin position="327"/>
        <end position="351"/>
    </location>
</feature>
<feature type="transmembrane region" description="Helical" evidence="7">
    <location>
        <begin position="229"/>
        <end position="251"/>
    </location>
</feature>
<dbReference type="InterPro" id="IPR005829">
    <property type="entry name" value="Sugar_transporter_CS"/>
</dbReference>
<dbReference type="AlphaFoldDB" id="A0AAV9NQD6"/>
<comment type="caution">
    <text evidence="9">The sequence shown here is derived from an EMBL/GenBank/DDBJ whole genome shotgun (WGS) entry which is preliminary data.</text>
</comment>
<feature type="transmembrane region" description="Helical" evidence="7">
    <location>
        <begin position="20"/>
        <end position="40"/>
    </location>
</feature>
<evidence type="ECO:0000313" key="9">
    <source>
        <dbReference type="EMBL" id="KAK5064408.1"/>
    </source>
</evidence>
<feature type="domain" description="Major facilitator superfamily (MFS) profile" evidence="8">
    <location>
        <begin position="1"/>
        <end position="418"/>
    </location>
</feature>
<feature type="transmembrane region" description="Helical" evidence="7">
    <location>
        <begin position="396"/>
        <end position="415"/>
    </location>
</feature>
<dbReference type="GeneID" id="89968463"/>
<dbReference type="PROSITE" id="PS00216">
    <property type="entry name" value="SUGAR_TRANSPORT_1"/>
    <property type="match status" value="1"/>
</dbReference>
<feature type="transmembrane region" description="Helical" evidence="7">
    <location>
        <begin position="363"/>
        <end position="384"/>
    </location>
</feature>
<dbReference type="Pfam" id="PF00083">
    <property type="entry name" value="Sugar_tr"/>
    <property type="match status" value="1"/>
</dbReference>
<dbReference type="Gene3D" id="1.20.1250.20">
    <property type="entry name" value="MFS general substrate transporter like domains"/>
    <property type="match status" value="1"/>
</dbReference>